<proteinExistence type="predicted"/>
<dbReference type="PANTHER" id="PTHR32305">
    <property type="match status" value="1"/>
</dbReference>
<accession>A0ABV2BSL9</accession>
<dbReference type="Gene3D" id="2.40.50.230">
    <property type="entry name" value="Gp5 N-terminal domain"/>
    <property type="match status" value="1"/>
</dbReference>
<dbReference type="Pfam" id="PF22178">
    <property type="entry name" value="Gp5_trimer_C"/>
    <property type="match status" value="1"/>
</dbReference>
<dbReference type="InterPro" id="IPR006531">
    <property type="entry name" value="Gp5/Vgr_OB"/>
</dbReference>
<keyword evidence="2" id="KW-1185">Reference proteome</keyword>
<dbReference type="InterPro" id="IPR050708">
    <property type="entry name" value="T6SS_VgrG/RHS"/>
</dbReference>
<evidence type="ECO:0000313" key="2">
    <source>
        <dbReference type="Proteomes" id="UP001548189"/>
    </source>
</evidence>
<dbReference type="Gene3D" id="2.30.110.50">
    <property type="match status" value="1"/>
</dbReference>
<reference evidence="1 2" key="1">
    <citation type="submission" date="2024-06" db="EMBL/GenBank/DDBJ databases">
        <authorList>
            <person name="Li F."/>
        </authorList>
    </citation>
    <scope>NUCLEOTIDE SEQUENCE [LARGE SCALE GENOMIC DNA]</scope>
    <source>
        <strain evidence="1 2">GXAS 311</strain>
    </source>
</reference>
<dbReference type="Gene3D" id="3.55.50.10">
    <property type="entry name" value="Baseplate protein-like domains"/>
    <property type="match status" value="1"/>
</dbReference>
<dbReference type="SUPFAM" id="SSF69255">
    <property type="entry name" value="gp5 N-terminal domain-like"/>
    <property type="match status" value="1"/>
</dbReference>
<dbReference type="PANTHER" id="PTHR32305:SF15">
    <property type="entry name" value="PROTEIN RHSA-RELATED"/>
    <property type="match status" value="1"/>
</dbReference>
<dbReference type="Pfam" id="PF04717">
    <property type="entry name" value="Phage_base_V"/>
    <property type="match status" value="1"/>
</dbReference>
<name>A0ABV2BSL9_9GAMM</name>
<organism evidence="1 2">
    <name type="scientific">Aliikangiella maris</name>
    <dbReference type="NCBI Taxonomy" id="3162458"/>
    <lineage>
        <taxon>Bacteria</taxon>
        <taxon>Pseudomonadati</taxon>
        <taxon>Pseudomonadota</taxon>
        <taxon>Gammaproteobacteria</taxon>
        <taxon>Oceanospirillales</taxon>
        <taxon>Pleioneaceae</taxon>
        <taxon>Aliikangiella</taxon>
    </lineage>
</organism>
<comment type="caution">
    <text evidence="1">The sequence shown here is derived from an EMBL/GenBank/DDBJ whole genome shotgun (WGS) entry which is preliminary data.</text>
</comment>
<dbReference type="NCBIfam" id="TIGR03361">
    <property type="entry name" value="VI_Rhs_Vgr"/>
    <property type="match status" value="1"/>
</dbReference>
<dbReference type="InterPro" id="IPR037026">
    <property type="entry name" value="Vgr_OB-fold_dom_sf"/>
</dbReference>
<dbReference type="Pfam" id="PF05954">
    <property type="entry name" value="Phage_GPD"/>
    <property type="match status" value="1"/>
</dbReference>
<dbReference type="Gene3D" id="4.10.220.110">
    <property type="match status" value="1"/>
</dbReference>
<dbReference type="NCBIfam" id="TIGR01646">
    <property type="entry name" value="vgr_GE"/>
    <property type="match status" value="1"/>
</dbReference>
<sequence length="659" mass="74639">MGKLKQENHLHSIETPFGKDVLVLDKCTGSESLSDLYSFDLSMVSETEALDPKKIIGKPVGITVNLEDGNKRYFHGRIVEFQSGGTIRSGEFHRYYATLVPELWFTQKTQDCKIFQDKSFKEIIEYVLGKYGISYKFDLTGSYAKHDYCVQFNESDYTFICRLMQEEGLVFYFEHKKSSHQLIITDDVSTFKECEEGAVHFSQGNENDAVVGVRGKYKFSTGTHFTKNFDFKAPNNIPSGFEKVAKPLFPDVLNHEIYNYPGEGLTAADLKKESKIKTQAYNKENYIVDGASGNYSISPGKKFKITDSALKQHKNQLLQIVNCRYILIDETHLNQGSAERKFHTLFETAEAGTPYRAGNLIKKPQVPGVQSAIVTGPKDQEIYVDEFGRVKVQFHWDRDGKYDEKSSCWLRVSQAWAGKSWGTFFHPRIGDEVLVDFIDGDLDKPIVVGRVYNGKNKTYYSLPENKTKSGIKTQSTLKGSNTNFNEFTFEDKKGEERIYIHAEKNMDTEVENDQTLTVDHNRDKVVKNDQSENIGNDKSIEVKRHHTEGVGGNMSISVDKNLIEKVKVDYTEDVDQNKKSTIGKNLDEDIGANHTENVKDDYILNAKRIQMTARDEISIKVGSASILMKKNGDITIQGKTINIKGSGDVILKGKNIKEN</sequence>
<evidence type="ECO:0000313" key="1">
    <source>
        <dbReference type="EMBL" id="MET1254938.1"/>
    </source>
</evidence>
<dbReference type="InterPro" id="IPR006533">
    <property type="entry name" value="T6SS_Vgr_RhsGE"/>
</dbReference>
<gene>
    <name evidence="1" type="primary">tssI</name>
    <name evidence="1" type="ORF">ABVT43_07365</name>
</gene>
<dbReference type="InterPro" id="IPR054030">
    <property type="entry name" value="Gp5_Vgr_C"/>
</dbReference>
<dbReference type="Proteomes" id="UP001548189">
    <property type="component" value="Unassembled WGS sequence"/>
</dbReference>
<dbReference type="SUPFAM" id="SSF69279">
    <property type="entry name" value="Phage tail proteins"/>
    <property type="match status" value="2"/>
</dbReference>
<dbReference type="InterPro" id="IPR017847">
    <property type="entry name" value="T6SS_RhsGE_Vgr_subset"/>
</dbReference>
<protein>
    <submittedName>
        <fullName evidence="1">Type VI secretion system tip protein TssI/VgrG</fullName>
    </submittedName>
</protein>
<dbReference type="EMBL" id="JBEVCJ010000006">
    <property type="protein sequence ID" value="MET1254938.1"/>
    <property type="molecule type" value="Genomic_DNA"/>
</dbReference>
<dbReference type="SUPFAM" id="SSF69349">
    <property type="entry name" value="Phage fibre proteins"/>
    <property type="match status" value="1"/>
</dbReference>